<evidence type="ECO:0000256" key="1">
    <source>
        <dbReference type="SAM" id="MobiDB-lite"/>
    </source>
</evidence>
<name>T4VE49_PARBF</name>
<gene>
    <name evidence="2" type="ORF">C672_3608</name>
</gene>
<dbReference type="EMBL" id="AVNC01000023">
    <property type="protein sequence ID" value="EQK39768.1"/>
    <property type="molecule type" value="Genomic_DNA"/>
</dbReference>
<sequence>MRYNILGFDQLKAFELGLNLDELMILRHLHDFTSSGRMDTTIHDGKMYYWVKYDKFVEDLPILGMKKTRVMEIFNNNLSEKPIDWESRYNSMSESSKKRAKSFKHIGVLKSFTKKDKYGTYSYFTFTEKFYNLIPDITDNDGDINKKAAPTLIETTNKNNKPNNSINQNNKNYNHKNKNGIKLAKSKVKVGDNIVDPNSLDNETIEKLSKDKWNW</sequence>
<protein>
    <submittedName>
        <fullName evidence="2">Uncharacterized protein</fullName>
    </submittedName>
</protein>
<organism evidence="2 3">
    <name type="scientific">Paraclostridium bifermentans ATCC 638 = DSM 14991</name>
    <dbReference type="NCBI Taxonomy" id="1233171"/>
    <lineage>
        <taxon>Bacteria</taxon>
        <taxon>Bacillati</taxon>
        <taxon>Bacillota</taxon>
        <taxon>Clostridia</taxon>
        <taxon>Peptostreptococcales</taxon>
        <taxon>Peptostreptococcaceae</taxon>
        <taxon>Paraclostridium</taxon>
    </lineage>
</organism>
<evidence type="ECO:0000313" key="2">
    <source>
        <dbReference type="EMBL" id="EQK39768.1"/>
    </source>
</evidence>
<proteinExistence type="predicted"/>
<accession>T4VE49</accession>
<dbReference type="PATRIC" id="fig|1233171.3.peg.3475"/>
<dbReference type="RefSeq" id="WP_021434524.1">
    <property type="nucleotide sequence ID" value="NZ_AVNC01000023.1"/>
</dbReference>
<comment type="caution">
    <text evidence="2">The sequence shown here is derived from an EMBL/GenBank/DDBJ whole genome shotgun (WGS) entry which is preliminary data.</text>
</comment>
<reference evidence="2 3" key="1">
    <citation type="submission" date="2013-06" db="EMBL/GenBank/DDBJ databases">
        <authorList>
            <person name="Walk S."/>
            <person name="Aronoff D."/>
            <person name="Young V.Y."/>
            <person name="Marsh J."/>
            <person name="Harrison L."/>
            <person name="Daugherty S.C."/>
            <person name="Shefchek K.A."/>
            <person name="Hine E.E."/>
            <person name="Tallon L.J."/>
            <person name="Sadzewicz L.K."/>
            <person name="Rasko D.A."/>
        </authorList>
    </citation>
    <scope>NUCLEOTIDE SEQUENCE [LARGE SCALE GENOMIC DNA]</scope>
    <source>
        <strain evidence="2 3">ATCC 638</strain>
    </source>
</reference>
<dbReference type="AlphaFoldDB" id="T4VE49"/>
<dbReference type="Proteomes" id="UP000015688">
    <property type="component" value="Unassembled WGS sequence"/>
</dbReference>
<evidence type="ECO:0000313" key="3">
    <source>
        <dbReference type="Proteomes" id="UP000015688"/>
    </source>
</evidence>
<feature type="region of interest" description="Disordered" evidence="1">
    <location>
        <begin position="155"/>
        <end position="176"/>
    </location>
</feature>
<feature type="compositionally biased region" description="Low complexity" evidence="1">
    <location>
        <begin position="157"/>
        <end position="172"/>
    </location>
</feature>